<comment type="similarity">
    <text evidence="2">Belongs to the cytidine and deoxycytidylate deaminase family.</text>
</comment>
<evidence type="ECO:0000256" key="1">
    <source>
        <dbReference type="ARBA" id="ARBA00001947"/>
    </source>
</evidence>
<dbReference type="GO" id="GO:0000932">
    <property type="term" value="C:P-body"/>
    <property type="evidence" value="ECO:0007669"/>
    <property type="project" value="TreeGrafter"/>
</dbReference>
<evidence type="ECO:0000313" key="13">
    <source>
        <dbReference type="EMBL" id="TKC42575.1"/>
    </source>
</evidence>
<evidence type="ECO:0000256" key="9">
    <source>
        <dbReference type="ARBA" id="ARBA00029489"/>
    </source>
</evidence>
<feature type="domain" description="CMP/dCMP-type deaminase" evidence="12">
    <location>
        <begin position="50"/>
        <end position="156"/>
    </location>
</feature>
<dbReference type="GO" id="GO:0045869">
    <property type="term" value="P:negative regulation of single stranded viral RNA replication via double stranded DNA intermediate"/>
    <property type="evidence" value="ECO:0007669"/>
    <property type="project" value="TreeGrafter"/>
</dbReference>
<dbReference type="GO" id="GO:0016554">
    <property type="term" value="P:cytidine to uridine editing"/>
    <property type="evidence" value="ECO:0007669"/>
    <property type="project" value="TreeGrafter"/>
</dbReference>
<dbReference type="EMBL" id="RWIC01000539">
    <property type="protein sequence ID" value="TKC42575.1"/>
    <property type="molecule type" value="Genomic_DNA"/>
</dbReference>
<dbReference type="InterPro" id="IPR041512">
    <property type="entry name" value="APOBEC3H"/>
</dbReference>
<dbReference type="PANTHER" id="PTHR13857">
    <property type="entry name" value="MRNA EDITING ENZYME"/>
    <property type="match status" value="1"/>
</dbReference>
<dbReference type="SUPFAM" id="SSF53927">
    <property type="entry name" value="Cytidine deaminase-like"/>
    <property type="match status" value="2"/>
</dbReference>
<dbReference type="AlphaFoldDB" id="A0A4U1F049"/>
<keyword evidence="8" id="KW-0051">Antiviral defense</keyword>
<dbReference type="GO" id="GO:0070383">
    <property type="term" value="P:DNA cytosine deamination"/>
    <property type="evidence" value="ECO:0007669"/>
    <property type="project" value="TreeGrafter"/>
</dbReference>
<evidence type="ECO:0000313" key="14">
    <source>
        <dbReference type="Proteomes" id="UP000308365"/>
    </source>
</evidence>
<evidence type="ECO:0000256" key="4">
    <source>
        <dbReference type="ARBA" id="ARBA00022723"/>
    </source>
</evidence>
<dbReference type="InterPro" id="IPR016192">
    <property type="entry name" value="APOBEC/CMP_deaminase_Zn-bd"/>
</dbReference>
<feature type="compositionally biased region" description="Low complexity" evidence="11">
    <location>
        <begin position="452"/>
        <end position="465"/>
    </location>
</feature>
<evidence type="ECO:0000256" key="2">
    <source>
        <dbReference type="ARBA" id="ARBA00006576"/>
    </source>
</evidence>
<keyword evidence="7" id="KW-0391">Immunity</keyword>
<evidence type="ECO:0000259" key="12">
    <source>
        <dbReference type="PROSITE" id="PS51747"/>
    </source>
</evidence>
<organism evidence="13 14">
    <name type="scientific">Monodon monoceros</name>
    <name type="common">Narwhal</name>
    <name type="synonym">Ceratodon monodon</name>
    <dbReference type="NCBI Taxonomy" id="40151"/>
    <lineage>
        <taxon>Eukaryota</taxon>
        <taxon>Metazoa</taxon>
        <taxon>Chordata</taxon>
        <taxon>Craniata</taxon>
        <taxon>Vertebrata</taxon>
        <taxon>Euteleostomi</taxon>
        <taxon>Mammalia</taxon>
        <taxon>Eutheria</taxon>
        <taxon>Laurasiatheria</taxon>
        <taxon>Artiodactyla</taxon>
        <taxon>Whippomorpha</taxon>
        <taxon>Cetacea</taxon>
        <taxon>Odontoceti</taxon>
        <taxon>Monodontidae</taxon>
        <taxon>Monodon</taxon>
    </lineage>
</organism>
<dbReference type="InterPro" id="IPR002125">
    <property type="entry name" value="CMP_dCMP_dom"/>
</dbReference>
<evidence type="ECO:0000256" key="3">
    <source>
        <dbReference type="ARBA" id="ARBA00022588"/>
    </source>
</evidence>
<dbReference type="PANTHER" id="PTHR13857:SF45">
    <property type="entry name" value="DNA DC-DU-EDITING ENZYME APOBEC-3F"/>
    <property type="match status" value="1"/>
</dbReference>
<accession>A0A4U1F049</accession>
<feature type="region of interest" description="Disordered" evidence="11">
    <location>
        <begin position="445"/>
        <end position="465"/>
    </location>
</feature>
<reference evidence="14" key="1">
    <citation type="journal article" date="2019" name="IScience">
        <title>Narwhal Genome Reveals Long-Term Low Genetic Diversity despite Current Large Abundance Size.</title>
        <authorList>
            <person name="Westbury M.V."/>
            <person name="Petersen B."/>
            <person name="Garde E."/>
            <person name="Heide-Jorgensen M.P."/>
            <person name="Lorenzen E.D."/>
        </authorList>
    </citation>
    <scope>NUCLEOTIDE SEQUENCE [LARGE SCALE GENOMIC DNA]</scope>
</reference>
<dbReference type="Gene3D" id="3.40.140.10">
    <property type="entry name" value="Cytidine Deaminase, domain 2"/>
    <property type="match status" value="3"/>
</dbReference>
<dbReference type="GO" id="GO:0003723">
    <property type="term" value="F:RNA binding"/>
    <property type="evidence" value="ECO:0007669"/>
    <property type="project" value="TreeGrafter"/>
</dbReference>
<dbReference type="Pfam" id="PF18782">
    <property type="entry name" value="NAD2"/>
    <property type="match status" value="2"/>
</dbReference>
<evidence type="ECO:0000256" key="7">
    <source>
        <dbReference type="ARBA" id="ARBA00022859"/>
    </source>
</evidence>
<dbReference type="GO" id="GO:0004126">
    <property type="term" value="F:cytidine deaminase activity"/>
    <property type="evidence" value="ECO:0007669"/>
    <property type="project" value="TreeGrafter"/>
</dbReference>
<dbReference type="PROSITE" id="PS00903">
    <property type="entry name" value="CYT_DCMP_DEAMINASES_1"/>
    <property type="match status" value="2"/>
</dbReference>
<comment type="caution">
    <text evidence="13">The sequence shown here is derived from an EMBL/GenBank/DDBJ whole genome shotgun (WGS) entry which is preliminary data.</text>
</comment>
<feature type="domain" description="CMP/dCMP-type deaminase" evidence="12">
    <location>
        <begin position="234"/>
        <end position="342"/>
    </location>
</feature>
<comment type="catalytic activity">
    <reaction evidence="10">
        <text>a 2'-deoxycytidine in single-stranded DNA + H2O + H(+) = a 2'-deoxyuridine in single-stranded DNA + NH4(+)</text>
        <dbReference type="Rhea" id="RHEA:50948"/>
        <dbReference type="Rhea" id="RHEA-COMP:12846"/>
        <dbReference type="Rhea" id="RHEA-COMP:12847"/>
        <dbReference type="ChEBI" id="CHEBI:15377"/>
        <dbReference type="ChEBI" id="CHEBI:15378"/>
        <dbReference type="ChEBI" id="CHEBI:28938"/>
        <dbReference type="ChEBI" id="CHEBI:85452"/>
        <dbReference type="ChEBI" id="CHEBI:133902"/>
        <dbReference type="EC" id="3.5.4.38"/>
    </reaction>
</comment>
<dbReference type="FunFam" id="3.40.140.10:FF:000029">
    <property type="entry name" value="DNA dC-&gt;dU-editing enzyme APOBEC-3G"/>
    <property type="match status" value="1"/>
</dbReference>
<keyword evidence="4" id="KW-0479">Metal-binding</keyword>
<dbReference type="PROSITE" id="PS51747">
    <property type="entry name" value="CYT_DCMP_DEAMINASES_2"/>
    <property type="match status" value="2"/>
</dbReference>
<comment type="cofactor">
    <cofactor evidence="1">
        <name>Zn(2+)</name>
        <dbReference type="ChEBI" id="CHEBI:29105"/>
    </cofactor>
</comment>
<keyword evidence="5" id="KW-0378">Hydrolase</keyword>
<dbReference type="GO" id="GO:0051607">
    <property type="term" value="P:defense response to virus"/>
    <property type="evidence" value="ECO:0007669"/>
    <property type="project" value="UniProtKB-KW"/>
</dbReference>
<dbReference type="GO" id="GO:0045087">
    <property type="term" value="P:innate immune response"/>
    <property type="evidence" value="ECO:0007669"/>
    <property type="project" value="UniProtKB-KW"/>
</dbReference>
<dbReference type="InterPro" id="IPR050610">
    <property type="entry name" value="APOBEC_Cyt_Deaminase"/>
</dbReference>
<evidence type="ECO:0000256" key="5">
    <source>
        <dbReference type="ARBA" id="ARBA00022801"/>
    </source>
</evidence>
<dbReference type="GO" id="GO:0005634">
    <property type="term" value="C:nucleus"/>
    <property type="evidence" value="ECO:0007669"/>
    <property type="project" value="TreeGrafter"/>
</dbReference>
<evidence type="ECO:0000256" key="6">
    <source>
        <dbReference type="ARBA" id="ARBA00022833"/>
    </source>
</evidence>
<sequence>MEPQHPRQRAGMGLASKGGCSQRPRIRHPVEWLDRQTFSFHFRNLRFASGRNYTYLCYQVERLKHCSPDSSDWGVFQNWVYPCHAELCFLSWFRAKKLSSYEQYHITWFLSWSPCLSCAEQVVAFLKENRNVRLSIFAARLYYFWKPDYQHGLRMLRHQRAWVRIMSFRDFKYCWKNFVYNQGMPFKPWKKLHKNYQFLVAKLHEILGNTMNLLKTNIFRQQFGNQPRVPQPCYRRKTYLCYQLKQLDGFTLDKGCFQNKVPKPLQKQRHAETRFIDKITSLNLDPNQRYRIICYVTWSPCPACAGELVDFINGQDNLSLQIFASRLYFHWVRVFQRGLQQLQAAQVSVAVMTRSGRKRDRAVGGREDLRFQERKPLSGSGGEGRLDRKDGGPAETQEFEDCWEEFVDNQGMPFESWDKLEQYSESISRRLQRILSPSNWNNLEDSFRDLRLGSPSPSSLRSDSR</sequence>
<dbReference type="CDD" id="cd01283">
    <property type="entry name" value="cytidine_deaminase"/>
    <property type="match status" value="2"/>
</dbReference>
<dbReference type="GO" id="GO:0008270">
    <property type="term" value="F:zinc ion binding"/>
    <property type="evidence" value="ECO:0007669"/>
    <property type="project" value="InterPro"/>
</dbReference>
<dbReference type="Proteomes" id="UP000308365">
    <property type="component" value="Unassembled WGS sequence"/>
</dbReference>
<feature type="region of interest" description="Disordered" evidence="11">
    <location>
        <begin position="1"/>
        <end position="22"/>
    </location>
</feature>
<feature type="region of interest" description="Disordered" evidence="11">
    <location>
        <begin position="360"/>
        <end position="395"/>
    </location>
</feature>
<proteinExistence type="inferred from homology"/>
<dbReference type="InterPro" id="IPR016193">
    <property type="entry name" value="Cytidine_deaminase-like"/>
</dbReference>
<gene>
    <name evidence="13" type="ORF">EI555_008963</name>
</gene>
<dbReference type="EC" id="3.5.4.38" evidence="9"/>
<feature type="compositionally biased region" description="Basic and acidic residues" evidence="11">
    <location>
        <begin position="361"/>
        <end position="376"/>
    </location>
</feature>
<dbReference type="Pfam" id="PF18771">
    <property type="entry name" value="APOBEC3"/>
    <property type="match status" value="1"/>
</dbReference>
<evidence type="ECO:0000256" key="11">
    <source>
        <dbReference type="SAM" id="MobiDB-lite"/>
    </source>
</evidence>
<evidence type="ECO:0000256" key="8">
    <source>
        <dbReference type="ARBA" id="ARBA00023118"/>
    </source>
</evidence>
<evidence type="ECO:0000256" key="10">
    <source>
        <dbReference type="ARBA" id="ARBA00049114"/>
    </source>
</evidence>
<name>A0A4U1F049_MONMO</name>
<keyword evidence="6" id="KW-0862">Zinc</keyword>
<protein>
    <recommendedName>
        <fullName evidence="9">single-stranded DNA cytosine deaminase</fullName>
        <ecNumber evidence="9">3.5.4.38</ecNumber>
    </recommendedName>
</protein>
<keyword evidence="3" id="KW-0399">Innate immunity</keyword>